<name>A0A1D2NDX2_ORCCI</name>
<keyword evidence="2" id="KW-1185">Reference proteome</keyword>
<evidence type="ECO:0000313" key="1">
    <source>
        <dbReference type="EMBL" id="ODN03449.1"/>
    </source>
</evidence>
<dbReference type="EMBL" id="LJIJ01000073">
    <property type="protein sequence ID" value="ODN03449.1"/>
    <property type="molecule type" value="Genomic_DNA"/>
</dbReference>
<comment type="caution">
    <text evidence="1">The sequence shown here is derived from an EMBL/GenBank/DDBJ whole genome shotgun (WGS) entry which is preliminary data.</text>
</comment>
<proteinExistence type="predicted"/>
<dbReference type="Gene3D" id="3.80.10.10">
    <property type="entry name" value="Ribonuclease Inhibitor"/>
    <property type="match status" value="1"/>
</dbReference>
<sequence length="420" mass="48863">MSDGQKLFRNWYAPISTSRATYKQGICFQYADTCPEWNELLASEKLSALIELALPLLNLNLHDTLTCREVSKGVKKAVDNQLATFSERSKAFEFQPDKSIRRRNFNNVMGQISNTYNFTSYYRGEQSAQNFLSRFGEIRRTPYNPFLTRSFAIHSKFKEDKDCIATERILELFGHNLWHLTIYVNAINMDDDEDDDEFLEDRYEEWVAHHEAQNPLPTKKLARLLHLAPNLKTLSIATECREGAIIEELSLNELPELPHLTSLSFDDWMIEPSLPFVFLRRYGPQLIHLVDATNRSLLQLDELTVENLNNLLPKLTQLQIRRAFSTALPKLANVNWKLEELTIGTFYKWSTKDFVDIINNFGPSLAQLHITDRVHYSTTGTRYSLMGETYEAQSNPETRVNLEHGFFEDRNIRLVLEIRW</sequence>
<accession>A0A1D2NDX2</accession>
<gene>
    <name evidence="1" type="ORF">Ocin01_03231</name>
</gene>
<dbReference type="SUPFAM" id="SSF52047">
    <property type="entry name" value="RNI-like"/>
    <property type="match status" value="1"/>
</dbReference>
<dbReference type="Proteomes" id="UP000094527">
    <property type="component" value="Unassembled WGS sequence"/>
</dbReference>
<organism evidence="1 2">
    <name type="scientific">Orchesella cincta</name>
    <name type="common">Springtail</name>
    <name type="synonym">Podura cincta</name>
    <dbReference type="NCBI Taxonomy" id="48709"/>
    <lineage>
        <taxon>Eukaryota</taxon>
        <taxon>Metazoa</taxon>
        <taxon>Ecdysozoa</taxon>
        <taxon>Arthropoda</taxon>
        <taxon>Hexapoda</taxon>
        <taxon>Collembola</taxon>
        <taxon>Entomobryomorpha</taxon>
        <taxon>Entomobryoidea</taxon>
        <taxon>Orchesellidae</taxon>
        <taxon>Orchesellinae</taxon>
        <taxon>Orchesella</taxon>
    </lineage>
</organism>
<protein>
    <submittedName>
        <fullName evidence="1">Uncharacterized protein</fullName>
    </submittedName>
</protein>
<evidence type="ECO:0000313" key="2">
    <source>
        <dbReference type="Proteomes" id="UP000094527"/>
    </source>
</evidence>
<dbReference type="AlphaFoldDB" id="A0A1D2NDX2"/>
<dbReference type="InterPro" id="IPR032675">
    <property type="entry name" value="LRR_dom_sf"/>
</dbReference>
<reference evidence="1 2" key="1">
    <citation type="journal article" date="2016" name="Genome Biol. Evol.">
        <title>Gene Family Evolution Reflects Adaptation to Soil Environmental Stressors in the Genome of the Collembolan Orchesella cincta.</title>
        <authorList>
            <person name="Faddeeva-Vakhrusheva A."/>
            <person name="Derks M.F."/>
            <person name="Anvar S.Y."/>
            <person name="Agamennone V."/>
            <person name="Suring W."/>
            <person name="Smit S."/>
            <person name="van Straalen N.M."/>
            <person name="Roelofs D."/>
        </authorList>
    </citation>
    <scope>NUCLEOTIDE SEQUENCE [LARGE SCALE GENOMIC DNA]</scope>
    <source>
        <tissue evidence="1">Mixed pool</tissue>
    </source>
</reference>